<feature type="region of interest" description="Disordered" evidence="1">
    <location>
        <begin position="246"/>
        <end position="277"/>
    </location>
</feature>
<gene>
    <name evidence="2" type="ORF">BC781_102951</name>
</gene>
<keyword evidence="3" id="KW-1185">Reference proteome</keyword>
<reference evidence="2 3" key="1">
    <citation type="submission" date="2018-03" db="EMBL/GenBank/DDBJ databases">
        <title>Genomic Encyclopedia of Archaeal and Bacterial Type Strains, Phase II (KMG-II): from individual species to whole genera.</title>
        <authorList>
            <person name="Goeker M."/>
        </authorList>
    </citation>
    <scope>NUCLEOTIDE SEQUENCE [LARGE SCALE GENOMIC DNA]</scope>
    <source>
        <strain evidence="2 3">DSM 28229</strain>
    </source>
</reference>
<evidence type="ECO:0000256" key="1">
    <source>
        <dbReference type="SAM" id="MobiDB-lite"/>
    </source>
</evidence>
<dbReference type="EMBL" id="QGDO01000002">
    <property type="protein sequence ID" value="PWJ43390.1"/>
    <property type="molecule type" value="Genomic_DNA"/>
</dbReference>
<comment type="caution">
    <text evidence="2">The sequence shown here is derived from an EMBL/GenBank/DDBJ whole genome shotgun (WGS) entry which is preliminary data.</text>
</comment>
<dbReference type="Gene3D" id="2.180.10.10">
    <property type="entry name" value="RHS repeat-associated core"/>
    <property type="match status" value="1"/>
</dbReference>
<dbReference type="RefSeq" id="WP_109617902.1">
    <property type="nucleotide sequence ID" value="NZ_QGDO01000002.1"/>
</dbReference>
<protein>
    <submittedName>
        <fullName evidence="2">Uncharacterized protein</fullName>
    </submittedName>
</protein>
<accession>A0A315ZE15</accession>
<dbReference type="PROSITE" id="PS51257">
    <property type="entry name" value="PROKAR_LIPOPROTEIN"/>
    <property type="match status" value="1"/>
</dbReference>
<sequence>MKKLAWITLATLFSVGMISCDDDDDDNGNRNNGCTLQELEIVSDGDTVSYMMTYDSLDRIVSVDQNDGIESNTFDYTYNSDGVEQVTLSGPLGNTLVTLDYGYTGGELSSYTLSNSITEDTLEVDVTVNSDGTVNTLTFDTDIEGSNFSVVATYSYDGNGNVESVTATSEVAILGDIEVFSTSFSYDNRDNPLQGIFVDLDDIQSLINNNSPNNITRVEVREADVLNPLDGLALTRTVTFDYDYNSDRLPEDADVTDTDEDSGDSEESEWIYSYECE</sequence>
<dbReference type="OrthoDB" id="1330101at2"/>
<dbReference type="Proteomes" id="UP000245535">
    <property type="component" value="Unassembled WGS sequence"/>
</dbReference>
<evidence type="ECO:0000313" key="2">
    <source>
        <dbReference type="EMBL" id="PWJ43390.1"/>
    </source>
</evidence>
<proteinExistence type="predicted"/>
<feature type="compositionally biased region" description="Acidic residues" evidence="1">
    <location>
        <begin position="252"/>
        <end position="269"/>
    </location>
</feature>
<name>A0A315ZE15_SEDFL</name>
<organism evidence="2 3">
    <name type="scientific">Sediminitomix flava</name>
    <dbReference type="NCBI Taxonomy" id="379075"/>
    <lineage>
        <taxon>Bacteria</taxon>
        <taxon>Pseudomonadati</taxon>
        <taxon>Bacteroidota</taxon>
        <taxon>Cytophagia</taxon>
        <taxon>Cytophagales</taxon>
        <taxon>Flammeovirgaceae</taxon>
        <taxon>Sediminitomix</taxon>
    </lineage>
</organism>
<evidence type="ECO:0000313" key="3">
    <source>
        <dbReference type="Proteomes" id="UP000245535"/>
    </source>
</evidence>
<dbReference type="AlphaFoldDB" id="A0A315ZE15"/>